<comment type="caution">
    <text evidence="2">The sequence shown here is derived from an EMBL/GenBank/DDBJ whole genome shotgun (WGS) entry which is preliminary data.</text>
</comment>
<proteinExistence type="predicted"/>
<dbReference type="AlphaFoldDB" id="A0A4Q9H858"/>
<keyword evidence="3" id="KW-1185">Reference proteome</keyword>
<dbReference type="Proteomes" id="UP000291819">
    <property type="component" value="Unassembled WGS sequence"/>
</dbReference>
<reference evidence="2 3" key="1">
    <citation type="submission" date="2019-02" db="EMBL/GenBank/DDBJ databases">
        <title>Pedobacter kyonggii whole genome sequence analysis.</title>
        <authorList>
            <person name="Dahal R.H."/>
        </authorList>
    </citation>
    <scope>NUCLEOTIDE SEQUENCE [LARGE SCALE GENOMIC DNA]</scope>
    <source>
        <strain evidence="2 3">K-4-11-1</strain>
    </source>
</reference>
<keyword evidence="1" id="KW-0472">Membrane</keyword>
<keyword evidence="1" id="KW-0812">Transmembrane</keyword>
<evidence type="ECO:0000256" key="1">
    <source>
        <dbReference type="SAM" id="Phobius"/>
    </source>
</evidence>
<feature type="transmembrane region" description="Helical" evidence="1">
    <location>
        <begin position="7"/>
        <end position="29"/>
    </location>
</feature>
<sequence length="121" mass="14354">MPKTDKIILYSLFSLPLIFLIVVFFSGLFGKTRKELMLEDCLSENFTGRVDSLFWDKQNHNVKTAILSNGYRYQIFPNWELKIKHGDSLSKKIKTLHVELFRNHKRVDVLDYNQQINNFIE</sequence>
<evidence type="ECO:0000313" key="2">
    <source>
        <dbReference type="EMBL" id="TBO39918.1"/>
    </source>
</evidence>
<keyword evidence="1" id="KW-1133">Transmembrane helix</keyword>
<protein>
    <submittedName>
        <fullName evidence="2">Uncharacterized protein</fullName>
    </submittedName>
</protein>
<name>A0A4Q9H858_9SPHI</name>
<organism evidence="2 3">
    <name type="scientific">Pedobacter kyonggii</name>
    <dbReference type="NCBI Taxonomy" id="1926871"/>
    <lineage>
        <taxon>Bacteria</taxon>
        <taxon>Pseudomonadati</taxon>
        <taxon>Bacteroidota</taxon>
        <taxon>Sphingobacteriia</taxon>
        <taxon>Sphingobacteriales</taxon>
        <taxon>Sphingobacteriaceae</taxon>
        <taxon>Pedobacter</taxon>
    </lineage>
</organism>
<dbReference type="EMBL" id="SIXF01000032">
    <property type="protein sequence ID" value="TBO39918.1"/>
    <property type="molecule type" value="Genomic_DNA"/>
</dbReference>
<dbReference type="OrthoDB" id="771599at2"/>
<gene>
    <name evidence="2" type="ORF">EYS08_21665</name>
</gene>
<accession>A0A4Q9H858</accession>
<evidence type="ECO:0000313" key="3">
    <source>
        <dbReference type="Proteomes" id="UP000291819"/>
    </source>
</evidence>